<proteinExistence type="predicted"/>
<dbReference type="Proteomes" id="UP001075354">
    <property type="component" value="Chromosome 9"/>
</dbReference>
<evidence type="ECO:0000313" key="3">
    <source>
        <dbReference type="Proteomes" id="UP001075354"/>
    </source>
</evidence>
<reference evidence="2" key="1">
    <citation type="submission" date="2022-12" db="EMBL/GenBank/DDBJ databases">
        <title>Chromosome-level genome assembly of the bean flower thrips Megalurothrips usitatus.</title>
        <authorList>
            <person name="Ma L."/>
            <person name="Liu Q."/>
            <person name="Li H."/>
            <person name="Cai W."/>
        </authorList>
    </citation>
    <scope>NUCLEOTIDE SEQUENCE</scope>
    <source>
        <strain evidence="2">Cailab_2022a</strain>
    </source>
</reference>
<comment type="caution">
    <text evidence="2">The sequence shown here is derived from an EMBL/GenBank/DDBJ whole genome shotgun (WGS) entry which is preliminary data.</text>
</comment>
<gene>
    <name evidence="2" type="ORF">ONE63_010915</name>
</gene>
<sequence length="126" mass="13807">MRPSLSGPRILLTELPERRDNRDKRMGVLVAEAPKSFAVVSTRASARAPAKDGAMVGRYHGSGHGVDDEDDDEDARRPAVAVASQGDAVVEPAADSGRDKARVDWAPPRPKKKWIRHFFANGTHWI</sequence>
<organism evidence="2 3">
    <name type="scientific">Megalurothrips usitatus</name>
    <name type="common">bean blossom thrips</name>
    <dbReference type="NCBI Taxonomy" id="439358"/>
    <lineage>
        <taxon>Eukaryota</taxon>
        <taxon>Metazoa</taxon>
        <taxon>Ecdysozoa</taxon>
        <taxon>Arthropoda</taxon>
        <taxon>Hexapoda</taxon>
        <taxon>Insecta</taxon>
        <taxon>Pterygota</taxon>
        <taxon>Neoptera</taxon>
        <taxon>Paraneoptera</taxon>
        <taxon>Thysanoptera</taxon>
        <taxon>Terebrantia</taxon>
        <taxon>Thripoidea</taxon>
        <taxon>Thripidae</taxon>
        <taxon>Megalurothrips</taxon>
    </lineage>
</organism>
<dbReference type="EMBL" id="JAPTSV010000009">
    <property type="protein sequence ID" value="KAJ1524417.1"/>
    <property type="molecule type" value="Genomic_DNA"/>
</dbReference>
<dbReference type="AlphaFoldDB" id="A0AAV7XL17"/>
<keyword evidence="3" id="KW-1185">Reference proteome</keyword>
<accession>A0AAV7XL17</accession>
<evidence type="ECO:0000313" key="2">
    <source>
        <dbReference type="EMBL" id="KAJ1524417.1"/>
    </source>
</evidence>
<evidence type="ECO:0000256" key="1">
    <source>
        <dbReference type="SAM" id="MobiDB-lite"/>
    </source>
</evidence>
<name>A0AAV7XL17_9NEOP</name>
<feature type="region of interest" description="Disordered" evidence="1">
    <location>
        <begin position="1"/>
        <end position="23"/>
    </location>
</feature>
<feature type="region of interest" description="Disordered" evidence="1">
    <location>
        <begin position="42"/>
        <end position="107"/>
    </location>
</feature>
<protein>
    <submittedName>
        <fullName evidence="2">Uncharacterized protein</fullName>
    </submittedName>
</protein>